<dbReference type="CDD" id="cd12524">
    <property type="entry name" value="RRM1_MEI2_like"/>
    <property type="match status" value="1"/>
</dbReference>
<evidence type="ECO:0000256" key="2">
    <source>
        <dbReference type="ARBA" id="ARBA00022884"/>
    </source>
</evidence>
<feature type="domain" description="RRM" evidence="6">
    <location>
        <begin position="316"/>
        <end position="389"/>
    </location>
</feature>
<dbReference type="InterPro" id="IPR034454">
    <property type="entry name" value="MEI2-like_RRM3"/>
</dbReference>
<proteinExistence type="predicted"/>
<evidence type="ECO:0000259" key="6">
    <source>
        <dbReference type="PROSITE" id="PS50102"/>
    </source>
</evidence>
<dbReference type="PANTHER" id="PTHR23189">
    <property type="entry name" value="RNA RECOGNITION MOTIF-CONTAINING"/>
    <property type="match status" value="1"/>
</dbReference>
<keyword evidence="1" id="KW-0677">Repeat</keyword>
<dbReference type="Proteomes" id="UP001318860">
    <property type="component" value="Unassembled WGS sequence"/>
</dbReference>
<organism evidence="7 8">
    <name type="scientific">Rehmannia glutinosa</name>
    <name type="common">Chinese foxglove</name>
    <dbReference type="NCBI Taxonomy" id="99300"/>
    <lineage>
        <taxon>Eukaryota</taxon>
        <taxon>Viridiplantae</taxon>
        <taxon>Streptophyta</taxon>
        <taxon>Embryophyta</taxon>
        <taxon>Tracheophyta</taxon>
        <taxon>Spermatophyta</taxon>
        <taxon>Magnoliopsida</taxon>
        <taxon>eudicotyledons</taxon>
        <taxon>Gunneridae</taxon>
        <taxon>Pentapetalae</taxon>
        <taxon>asterids</taxon>
        <taxon>lamiids</taxon>
        <taxon>Lamiales</taxon>
        <taxon>Orobanchaceae</taxon>
        <taxon>Rehmannieae</taxon>
        <taxon>Rehmannia</taxon>
    </lineage>
</organism>
<evidence type="ECO:0000256" key="5">
    <source>
        <dbReference type="SAM" id="MobiDB-lite"/>
    </source>
</evidence>
<feature type="domain" description="RRM" evidence="6">
    <location>
        <begin position="170"/>
        <end position="304"/>
    </location>
</feature>
<dbReference type="Pfam" id="PF04059">
    <property type="entry name" value="RRM_2"/>
    <property type="match status" value="1"/>
</dbReference>
<accession>A0ABR0UPG0</accession>
<keyword evidence="2 4" id="KW-0694">RNA-binding</keyword>
<evidence type="ECO:0000256" key="1">
    <source>
        <dbReference type="ARBA" id="ARBA00022737"/>
    </source>
</evidence>
<dbReference type="InterPro" id="IPR034453">
    <property type="entry name" value="MEI2-like_RRM1"/>
</dbReference>
<evidence type="ECO:0000256" key="4">
    <source>
        <dbReference type="PROSITE-ProRule" id="PRU00176"/>
    </source>
</evidence>
<sequence length="848" mass="93701">MVTNTWELFSQSDSYHASSDASLFSSSLPVLAHEKLNVNELNHELHSLDDASPSLNDLGLELEGNKFLEDGENHEVGILLPGDEDELLAGIMDGYDVGWLPSLVDDVEESDLFGSGGGFELESDPQENLRLGISSLNLSNGGVSNGGARFITNGVGTVAGEHPLGEHPSRTLFVRNINSNVEDAEIKTLFELSQLNSSGLISELKGKSCEVVELYFVYSKCLLALAGHAYNIVLPDLFTIWIFSELSYFNRSQYGAIRTLYTACKHRGFVMISYYDIRAARTAMRSLQNKPLRRRKLDIHFSIPKENPTDKDINQGTLVVFNLDPSVSNDDLLQIFGAYGEVKEIRETPHKRHHKFIEFYDVRAAEAALKSLNRSDIAGKRIKLEPSRPGGARRSSLLHPNNELEQDERNLHQVGSPLGNSPPGNWPQLGSPMERNPLKNFSKSPVFSSISPPVGSSVPGLNSVLQPQVMNPRVGPTGKDCSGGHYLEHIFANGNSNCRGIFDHSHSFPEQKLSQFSGGPVSSFGASTFNGSTSKPFPGSQLLWGNNGFTFPNLRGSSQHHHYHVGSAPSGVPLEQQFGYFQESPKSSFVGPSYEGVGVGASYKDRSFMGSMGSHGAANGTFGLMENGSPVFSMSSERLSPVFLSNGHFPGLATFTPEGSAERRPRRVEMKGIQLDDKTQFQLDLDKIRSGEDIRTTLMIKNIPNKYTSKMLLAAIDEHHRGTYDFLYLPIDFKNKCNVGYAFINMLSPLHIIPFYEAFDGKKWEKFNSEKVASLAFARIQGKSALVAHFQNSSLMNEDKRCWPILFNSERAEFNDKIIQENLLAYSLSRQPHQSNGWDHASSTGSTM</sequence>
<keyword evidence="3" id="KW-0469">Meiosis</keyword>
<dbReference type="EMBL" id="JABTTQ020002415">
    <property type="protein sequence ID" value="KAK6124143.1"/>
    <property type="molecule type" value="Genomic_DNA"/>
</dbReference>
<dbReference type="InterPro" id="IPR035979">
    <property type="entry name" value="RBD_domain_sf"/>
</dbReference>
<dbReference type="CDD" id="cd12531">
    <property type="entry name" value="RRM3_MEI2_like"/>
    <property type="match status" value="1"/>
</dbReference>
<comment type="caution">
    <text evidence="7">The sequence shown here is derived from an EMBL/GenBank/DDBJ whole genome shotgun (WGS) entry which is preliminary data.</text>
</comment>
<evidence type="ECO:0000313" key="7">
    <source>
        <dbReference type="EMBL" id="KAK6124143.1"/>
    </source>
</evidence>
<dbReference type="Gene3D" id="3.30.70.330">
    <property type="match status" value="2"/>
</dbReference>
<gene>
    <name evidence="7" type="ORF">DH2020_042116</name>
</gene>
<evidence type="ECO:0000256" key="3">
    <source>
        <dbReference type="ARBA" id="ARBA00023254"/>
    </source>
</evidence>
<dbReference type="SUPFAM" id="SSF54928">
    <property type="entry name" value="RNA-binding domain, RBD"/>
    <property type="match status" value="2"/>
</dbReference>
<protein>
    <recommendedName>
        <fullName evidence="6">RRM domain-containing protein</fullName>
    </recommendedName>
</protein>
<dbReference type="Pfam" id="PF00076">
    <property type="entry name" value="RRM_1"/>
    <property type="match status" value="1"/>
</dbReference>
<name>A0ABR0UPG0_REHGL</name>
<dbReference type="PROSITE" id="PS50102">
    <property type="entry name" value="RRM"/>
    <property type="match status" value="2"/>
</dbReference>
<dbReference type="CDD" id="cd12529">
    <property type="entry name" value="RRM2_MEI2_like"/>
    <property type="match status" value="1"/>
</dbReference>
<reference evidence="7 8" key="1">
    <citation type="journal article" date="2021" name="Comput. Struct. Biotechnol. J.">
        <title>De novo genome assembly of the potent medicinal plant Rehmannia glutinosa using nanopore technology.</title>
        <authorList>
            <person name="Ma L."/>
            <person name="Dong C."/>
            <person name="Song C."/>
            <person name="Wang X."/>
            <person name="Zheng X."/>
            <person name="Niu Y."/>
            <person name="Chen S."/>
            <person name="Feng W."/>
        </authorList>
    </citation>
    <scope>NUCLEOTIDE SEQUENCE [LARGE SCALE GENOMIC DNA]</scope>
    <source>
        <strain evidence="7">DH-2019</strain>
    </source>
</reference>
<dbReference type="SMART" id="SM00360">
    <property type="entry name" value="RRM"/>
    <property type="match status" value="2"/>
</dbReference>
<dbReference type="InterPro" id="IPR000504">
    <property type="entry name" value="RRM_dom"/>
</dbReference>
<feature type="region of interest" description="Disordered" evidence="5">
    <location>
        <begin position="412"/>
        <end position="440"/>
    </location>
</feature>
<keyword evidence="8" id="KW-1185">Reference proteome</keyword>
<dbReference type="InterPro" id="IPR012677">
    <property type="entry name" value="Nucleotide-bd_a/b_plait_sf"/>
</dbReference>
<dbReference type="InterPro" id="IPR007201">
    <property type="entry name" value="Mei2-like_Rrm_C"/>
</dbReference>
<evidence type="ECO:0000313" key="8">
    <source>
        <dbReference type="Proteomes" id="UP001318860"/>
    </source>
</evidence>